<evidence type="ECO:0000256" key="2">
    <source>
        <dbReference type="ARBA" id="ARBA00001541"/>
    </source>
</evidence>
<dbReference type="PROSITE" id="PS50123">
    <property type="entry name" value="CHER"/>
    <property type="match status" value="1"/>
</dbReference>
<feature type="domain" description="CheR-type methyltransferase" evidence="21">
    <location>
        <begin position="229"/>
        <end position="472"/>
    </location>
</feature>
<dbReference type="SUPFAM" id="SSF55874">
    <property type="entry name" value="ATPase domain of HSP90 chaperone/DNA topoisomerase II/histidine kinase"/>
    <property type="match status" value="1"/>
</dbReference>
<dbReference type="SMART" id="SM00091">
    <property type="entry name" value="PAS"/>
    <property type="match status" value="2"/>
</dbReference>
<dbReference type="SMART" id="SM00138">
    <property type="entry name" value="MeTrc"/>
    <property type="match status" value="1"/>
</dbReference>
<dbReference type="Gene3D" id="3.40.50.150">
    <property type="entry name" value="Vaccinia Virus protein VP39"/>
    <property type="match status" value="1"/>
</dbReference>
<keyword evidence="12" id="KW-0902">Two-component regulatory system</keyword>
<dbReference type="CDD" id="cd00130">
    <property type="entry name" value="PAS"/>
    <property type="match status" value="1"/>
</dbReference>
<dbReference type="GO" id="GO:0000155">
    <property type="term" value="F:phosphorelay sensor kinase activity"/>
    <property type="evidence" value="ECO:0007669"/>
    <property type="project" value="InterPro"/>
</dbReference>
<dbReference type="PROSITE" id="PS50110">
    <property type="entry name" value="RESPONSE_REGULATORY"/>
    <property type="match status" value="1"/>
</dbReference>
<keyword evidence="9" id="KW-0547">Nucleotide-binding</keyword>
<dbReference type="SUPFAM" id="SSF55785">
    <property type="entry name" value="PYP-like sensor domain (PAS domain)"/>
    <property type="match status" value="2"/>
</dbReference>
<dbReference type="InterPro" id="IPR029063">
    <property type="entry name" value="SAM-dependent_MTases_sf"/>
</dbReference>
<dbReference type="Pfam" id="PF13596">
    <property type="entry name" value="PAS_10"/>
    <property type="match status" value="1"/>
</dbReference>
<dbReference type="Gene3D" id="1.10.155.10">
    <property type="entry name" value="Chemotaxis receptor methyltransferase CheR, N-terminal domain"/>
    <property type="match status" value="1"/>
</dbReference>
<name>A0A8J7ADK4_9CYAN</name>
<dbReference type="Gene3D" id="3.30.450.20">
    <property type="entry name" value="PAS domain"/>
    <property type="match status" value="2"/>
</dbReference>
<feature type="region of interest" description="Disordered" evidence="17">
    <location>
        <begin position="1"/>
        <end position="24"/>
    </location>
</feature>
<keyword evidence="13" id="KW-0472">Membrane</keyword>
<evidence type="ECO:0000256" key="4">
    <source>
        <dbReference type="ARBA" id="ARBA00022475"/>
    </source>
</evidence>
<gene>
    <name evidence="22" type="ORF">IQ241_09595</name>
</gene>
<evidence type="ECO:0000256" key="14">
    <source>
        <dbReference type="PROSITE-ProRule" id="PRU00050"/>
    </source>
</evidence>
<dbReference type="CDD" id="cd16922">
    <property type="entry name" value="HATPase_EvgS-ArcB-TorS-like"/>
    <property type="match status" value="1"/>
</dbReference>
<dbReference type="RefSeq" id="WP_193906426.1">
    <property type="nucleotide sequence ID" value="NZ_JADEXG010000018.1"/>
</dbReference>
<evidence type="ECO:0000313" key="23">
    <source>
        <dbReference type="Proteomes" id="UP000636505"/>
    </source>
</evidence>
<dbReference type="PRINTS" id="PR00996">
    <property type="entry name" value="CHERMTFRASE"/>
</dbReference>
<keyword evidence="11" id="KW-0067">ATP-binding</keyword>
<comment type="catalytic activity">
    <reaction evidence="1">
        <text>ATP + protein L-histidine = ADP + protein N-phospho-L-histidine.</text>
        <dbReference type="EC" id="2.7.13.3"/>
    </reaction>
</comment>
<dbReference type="InterPro" id="IPR036890">
    <property type="entry name" value="HATPase_C_sf"/>
</dbReference>
<dbReference type="Gene3D" id="3.40.50.180">
    <property type="entry name" value="Methylesterase CheB, C-terminal domain"/>
    <property type="match status" value="1"/>
</dbReference>
<keyword evidence="14" id="KW-0145">Chemotaxis</keyword>
<dbReference type="Pfam" id="PF01739">
    <property type="entry name" value="CheR"/>
    <property type="match status" value="1"/>
</dbReference>
<comment type="caution">
    <text evidence="22">The sequence shown here is derived from an EMBL/GenBank/DDBJ whole genome shotgun (WGS) entry which is preliminary data.</text>
</comment>
<dbReference type="Pfam" id="PF02518">
    <property type="entry name" value="HATPase_c"/>
    <property type="match status" value="1"/>
</dbReference>
<dbReference type="Pfam" id="PF13188">
    <property type="entry name" value="PAS_8"/>
    <property type="match status" value="1"/>
</dbReference>
<keyword evidence="5 15" id="KW-0597">Phosphoprotein</keyword>
<dbReference type="SUPFAM" id="SSF52738">
    <property type="entry name" value="Methylesterase CheB, C-terminal domain"/>
    <property type="match status" value="1"/>
</dbReference>
<sequence>MTDQTSEQQTQGSNEPFPIVGIGSSAGGLEPTSQLLSHLPVDMGMAFVVIQHLAPDHPSLLSELLGRRTEMPVRQIEDGMNIEPNHVYVIAPNTQITLNQQKRFKVEPRDMSPGKFKPIDLFFQSLAEVWDSSAIGIILSGTDADGTLGMRAIRAAGGITMTQCRDTAEFSQMPITAAGDGDVDFVLPPAEIAEELVRMSQHSYVIQPSMAPADEPPPSESDSLATVFRLLRSETGVDFTHYKHNTFNRRLMRRMALYKFENLEDYISYLRTHPDELQALYQDVIITVTSFFRDPDTFIALKNRIFPRILQEKTDDAVIRIWVPGCATGEECYSMAICLLEFLSEQQIKPSIQIFGTDISETAIDKARTGIYNESAMSPVSHERRRRFFLEVESGYQVTQSVRELCVFAKQNLISDPPFSNLDLVSCRNVLIYFTSILQKRVLPIFHYSLRPNGYLTLGGSESVGEASDLFTAVDKKHRIYGRAATPSRLNFDFVSSDQLTVVAKPSGQTIGDPRTGLSMQQKADEIVLNQYAPVGVVINQKLDILQFRGDTSPYLRPASGEPSFNLLKMIRPELLLEVRTAVNQAKRREAPVQKTKLRVDGTSSLENVHLEVVPFKVPNVQEPYLLVLFSQISTPSVEEPPNAIDSSDLDAEPEITRLTQELADVKQELQETQAHLQTTIEDQDSTNQSLTTANEEILSSNEELQSINEELQTAKEEIQAANEELKTTNEELHSRNLEARQVNNDLINLLNNVNIPILMLSSELRIRRFTPAAQQIFNLIPTDVGRPVSDIRLNINVPDLENMLRQVIDTLSMQERELQDTEGGWHLLRVRPYKTTENQIDGAVMTLVDIDALKRTIEQLEVSRNYAESIVETVREPLIVLDADLHIQRANRAFYDVFQVVPAATEQRLIFEIGNGQWDIPELRSLLENVFTNHVELRDYEVEQDFEQIGHKVLLLNARKFAQGDDHRRILLAIEDITDRKQAEAERTRLLLAQQAQAEAEAENIRKNEFLSMLSHELRTPLNSILGWSQILTQRQPRPEVMARALEAISRGARTQAQLIEDLLDISRIIQGRLHLAARPTNLTSIIRSVIESLELTAEQKQIRLEAQLDPTPGSVIVDPDRMQQVFANLLINAIKFTPEGGQVEVRLTYSESEIQAQVIDTGKGISPEILPHIFERFRQDDSSATRSYGGLGLGLAIVRYLVEAHDGIVTAESEGEGQGATFTIALPLVLADVPPARPSALPEADDIRLTGARLLLVDDEEDNLAPLRYVLEAQGATVMTAISAAAALEKLVEQRPDVLISDIAMADMTGIDMIRLVRSRPPEQGGGVPAIALTAYAADSEVQEILAAGFQHHIAKPIDIDEVIALIASLVNS</sequence>
<evidence type="ECO:0000256" key="3">
    <source>
        <dbReference type="ARBA" id="ARBA00004236"/>
    </source>
</evidence>
<comment type="subcellular location">
    <subcellularLocation>
        <location evidence="3">Cell membrane</location>
    </subcellularLocation>
</comment>
<feature type="active site" evidence="14">
    <location>
        <position position="145"/>
    </location>
</feature>
<evidence type="ECO:0000259" key="19">
    <source>
        <dbReference type="PROSITE" id="PS50110"/>
    </source>
</evidence>
<dbReference type="InterPro" id="IPR035965">
    <property type="entry name" value="PAS-like_dom_sf"/>
</dbReference>
<evidence type="ECO:0000256" key="11">
    <source>
        <dbReference type="ARBA" id="ARBA00022840"/>
    </source>
</evidence>
<proteinExistence type="predicted"/>
<evidence type="ECO:0000313" key="22">
    <source>
        <dbReference type="EMBL" id="MBE9077549.1"/>
    </source>
</evidence>
<dbReference type="InterPro" id="IPR000673">
    <property type="entry name" value="Sig_transdc_resp-reg_Me-estase"/>
</dbReference>
<dbReference type="SMART" id="SM00387">
    <property type="entry name" value="HATPase_c"/>
    <property type="match status" value="1"/>
</dbReference>
<evidence type="ECO:0000256" key="13">
    <source>
        <dbReference type="ARBA" id="ARBA00023136"/>
    </source>
</evidence>
<dbReference type="Pfam" id="PF00512">
    <property type="entry name" value="HisKA"/>
    <property type="match status" value="1"/>
</dbReference>
<keyword evidence="4" id="KW-1003">Cell membrane</keyword>
<evidence type="ECO:0000256" key="12">
    <source>
        <dbReference type="ARBA" id="ARBA00023012"/>
    </source>
</evidence>
<feature type="compositionally biased region" description="Polar residues" evidence="17">
    <location>
        <begin position="1"/>
        <end position="14"/>
    </location>
</feature>
<dbReference type="InterPro" id="IPR000014">
    <property type="entry name" value="PAS"/>
</dbReference>
<dbReference type="InterPro" id="IPR005467">
    <property type="entry name" value="His_kinase_dom"/>
</dbReference>
<evidence type="ECO:0000259" key="20">
    <source>
        <dbReference type="PROSITE" id="PS50122"/>
    </source>
</evidence>
<dbReference type="InterPro" id="IPR003661">
    <property type="entry name" value="HisK_dim/P_dom"/>
</dbReference>
<comment type="catalytic activity">
    <reaction evidence="2">
        <text>L-glutamyl-[protein] + S-adenosyl-L-methionine = [protein]-L-glutamate 5-O-methyl ester + S-adenosyl-L-homocysteine</text>
        <dbReference type="Rhea" id="RHEA:24452"/>
        <dbReference type="Rhea" id="RHEA-COMP:10208"/>
        <dbReference type="Rhea" id="RHEA-COMP:10311"/>
        <dbReference type="ChEBI" id="CHEBI:29973"/>
        <dbReference type="ChEBI" id="CHEBI:57856"/>
        <dbReference type="ChEBI" id="CHEBI:59789"/>
        <dbReference type="ChEBI" id="CHEBI:82795"/>
        <dbReference type="EC" id="2.1.1.80"/>
    </reaction>
</comment>
<protein>
    <submittedName>
        <fullName evidence="22">PAS domain-containing protein</fullName>
    </submittedName>
</protein>
<dbReference type="GO" id="GO:0005737">
    <property type="term" value="C:cytoplasm"/>
    <property type="evidence" value="ECO:0007669"/>
    <property type="project" value="InterPro"/>
</dbReference>
<accession>A0A8J7ADK4</accession>
<dbReference type="PROSITE" id="PS50122">
    <property type="entry name" value="CHEB"/>
    <property type="match status" value="1"/>
</dbReference>
<dbReference type="InterPro" id="IPR022641">
    <property type="entry name" value="CheR_N"/>
</dbReference>
<evidence type="ECO:0000256" key="10">
    <source>
        <dbReference type="ARBA" id="ARBA00022777"/>
    </source>
</evidence>
<dbReference type="CDD" id="cd00082">
    <property type="entry name" value="HisKA"/>
    <property type="match status" value="1"/>
</dbReference>
<dbReference type="InterPro" id="IPR022642">
    <property type="entry name" value="CheR_C"/>
</dbReference>
<keyword evidence="23" id="KW-1185">Reference proteome</keyword>
<dbReference type="Gene3D" id="3.30.565.10">
    <property type="entry name" value="Histidine kinase-like ATPase, C-terminal domain"/>
    <property type="match status" value="1"/>
</dbReference>
<dbReference type="InterPro" id="IPR003594">
    <property type="entry name" value="HATPase_dom"/>
</dbReference>
<evidence type="ECO:0000256" key="8">
    <source>
        <dbReference type="ARBA" id="ARBA00022691"/>
    </source>
</evidence>
<feature type="coiled-coil region" evidence="16">
    <location>
        <begin position="656"/>
        <end position="743"/>
    </location>
</feature>
<dbReference type="GO" id="GO:0005886">
    <property type="term" value="C:plasma membrane"/>
    <property type="evidence" value="ECO:0007669"/>
    <property type="project" value="UniProtKB-SubCell"/>
</dbReference>
<dbReference type="InterPro" id="IPR050903">
    <property type="entry name" value="Bact_Chemotaxis_MeTrfase"/>
</dbReference>
<dbReference type="EMBL" id="JADEXG010000018">
    <property type="protein sequence ID" value="MBE9077549.1"/>
    <property type="molecule type" value="Genomic_DNA"/>
</dbReference>
<evidence type="ECO:0000256" key="9">
    <source>
        <dbReference type="ARBA" id="ARBA00022741"/>
    </source>
</evidence>
<dbReference type="GO" id="GO:0000156">
    <property type="term" value="F:phosphorelay response regulator activity"/>
    <property type="evidence" value="ECO:0007669"/>
    <property type="project" value="InterPro"/>
</dbReference>
<dbReference type="InterPro" id="IPR036097">
    <property type="entry name" value="HisK_dim/P_sf"/>
</dbReference>
<dbReference type="GO" id="GO:0008983">
    <property type="term" value="F:protein-glutamate O-methyltransferase activity"/>
    <property type="evidence" value="ECO:0007669"/>
    <property type="project" value="UniProtKB-EC"/>
</dbReference>
<keyword evidence="14" id="KW-0378">Hydrolase</keyword>
<evidence type="ECO:0000256" key="15">
    <source>
        <dbReference type="PROSITE-ProRule" id="PRU00169"/>
    </source>
</evidence>
<keyword evidence="10" id="KW-0418">Kinase</keyword>
<dbReference type="CDD" id="cd16434">
    <property type="entry name" value="CheB-CheR_fusion"/>
    <property type="match status" value="1"/>
</dbReference>
<evidence type="ECO:0000256" key="6">
    <source>
        <dbReference type="ARBA" id="ARBA00022603"/>
    </source>
</evidence>
<dbReference type="InterPro" id="IPR000780">
    <property type="entry name" value="CheR_MeTrfase"/>
</dbReference>
<dbReference type="Pfam" id="PF00072">
    <property type="entry name" value="Response_reg"/>
    <property type="match status" value="1"/>
</dbReference>
<dbReference type="Gene3D" id="3.40.50.2300">
    <property type="match status" value="1"/>
</dbReference>
<organism evidence="22 23">
    <name type="scientific">Vasconcelosia minhoensis LEGE 07310</name>
    <dbReference type="NCBI Taxonomy" id="915328"/>
    <lineage>
        <taxon>Bacteria</taxon>
        <taxon>Bacillati</taxon>
        <taxon>Cyanobacteriota</taxon>
        <taxon>Cyanophyceae</taxon>
        <taxon>Nodosilineales</taxon>
        <taxon>Cymatolegaceae</taxon>
        <taxon>Vasconcelosia</taxon>
        <taxon>Vasconcelosia minhoensis</taxon>
    </lineage>
</organism>
<dbReference type="PANTHER" id="PTHR24422:SF27">
    <property type="entry name" value="PROTEIN-GLUTAMATE O-METHYLTRANSFERASE"/>
    <property type="match status" value="1"/>
</dbReference>
<feature type="domain" description="CheB-type methylesterase" evidence="20">
    <location>
        <begin position="16"/>
        <end position="203"/>
    </location>
</feature>
<keyword evidence="6" id="KW-0489">Methyltransferase</keyword>
<dbReference type="CDD" id="cd17580">
    <property type="entry name" value="REC_2_DhkD-like"/>
    <property type="match status" value="1"/>
</dbReference>
<evidence type="ECO:0000256" key="1">
    <source>
        <dbReference type="ARBA" id="ARBA00000085"/>
    </source>
</evidence>
<dbReference type="FunFam" id="3.30.565.10:FF:000023">
    <property type="entry name" value="PAS domain-containing sensor histidine kinase"/>
    <property type="match status" value="1"/>
</dbReference>
<dbReference type="SUPFAM" id="SSF53335">
    <property type="entry name" value="S-adenosyl-L-methionine-dependent methyltransferases"/>
    <property type="match status" value="1"/>
</dbReference>
<dbReference type="Pfam" id="PF03705">
    <property type="entry name" value="CheR_N"/>
    <property type="match status" value="1"/>
</dbReference>
<keyword evidence="8" id="KW-0949">S-adenosyl-L-methionine</keyword>
<dbReference type="PANTHER" id="PTHR24422">
    <property type="entry name" value="CHEMOTAXIS PROTEIN METHYLTRANSFERASE"/>
    <property type="match status" value="1"/>
</dbReference>
<keyword evidence="16" id="KW-0175">Coiled coil</keyword>
<evidence type="ECO:0000259" key="18">
    <source>
        <dbReference type="PROSITE" id="PS50109"/>
    </source>
</evidence>
<dbReference type="InterPro" id="IPR035909">
    <property type="entry name" value="CheB_C"/>
</dbReference>
<evidence type="ECO:0000256" key="16">
    <source>
        <dbReference type="SAM" id="Coils"/>
    </source>
</evidence>
<dbReference type="InterPro" id="IPR036804">
    <property type="entry name" value="CheR_N_sf"/>
</dbReference>
<evidence type="ECO:0000256" key="17">
    <source>
        <dbReference type="SAM" id="MobiDB-lite"/>
    </source>
</evidence>
<keyword evidence="7" id="KW-0808">Transferase</keyword>
<dbReference type="GO" id="GO:0032259">
    <property type="term" value="P:methylation"/>
    <property type="evidence" value="ECO:0007669"/>
    <property type="project" value="UniProtKB-KW"/>
</dbReference>
<feature type="domain" description="Response regulatory" evidence="19">
    <location>
        <begin position="1255"/>
        <end position="1373"/>
    </location>
</feature>
<evidence type="ECO:0000259" key="21">
    <source>
        <dbReference type="PROSITE" id="PS50123"/>
    </source>
</evidence>
<dbReference type="SMART" id="SM00448">
    <property type="entry name" value="REC"/>
    <property type="match status" value="1"/>
</dbReference>
<feature type="modified residue" description="4-aspartylphosphate" evidence="15">
    <location>
        <position position="1304"/>
    </location>
</feature>
<feature type="domain" description="Histidine kinase" evidence="18">
    <location>
        <begin position="1014"/>
        <end position="1232"/>
    </location>
</feature>
<dbReference type="PROSITE" id="PS50109">
    <property type="entry name" value="HIS_KIN"/>
    <property type="match status" value="1"/>
</dbReference>
<dbReference type="GO" id="GO:0008984">
    <property type="term" value="F:protein-glutamate methylesterase activity"/>
    <property type="evidence" value="ECO:0007669"/>
    <property type="project" value="InterPro"/>
</dbReference>
<dbReference type="SUPFAM" id="SSF47757">
    <property type="entry name" value="Chemotaxis receptor methyltransferase CheR, N-terminal domain"/>
    <property type="match status" value="1"/>
</dbReference>
<evidence type="ECO:0000256" key="7">
    <source>
        <dbReference type="ARBA" id="ARBA00022679"/>
    </source>
</evidence>
<dbReference type="GO" id="GO:0005524">
    <property type="term" value="F:ATP binding"/>
    <property type="evidence" value="ECO:0007669"/>
    <property type="project" value="UniProtKB-KW"/>
</dbReference>
<feature type="active site" evidence="14">
    <location>
        <position position="52"/>
    </location>
</feature>
<evidence type="ECO:0000256" key="5">
    <source>
        <dbReference type="ARBA" id="ARBA00022553"/>
    </source>
</evidence>
<reference evidence="22" key="1">
    <citation type="submission" date="2020-10" db="EMBL/GenBank/DDBJ databases">
        <authorList>
            <person name="Castelo-Branco R."/>
            <person name="Eusebio N."/>
            <person name="Adriana R."/>
            <person name="Vieira A."/>
            <person name="Brugerolle De Fraissinette N."/>
            <person name="Rezende De Castro R."/>
            <person name="Schneider M.P."/>
            <person name="Vasconcelos V."/>
            <person name="Leao P.N."/>
        </authorList>
    </citation>
    <scope>NUCLEOTIDE SEQUENCE</scope>
    <source>
        <strain evidence="22">LEGE 07310</strain>
    </source>
</reference>
<dbReference type="SMART" id="SM00388">
    <property type="entry name" value="HisKA"/>
    <property type="match status" value="1"/>
</dbReference>
<dbReference type="InterPro" id="IPR011006">
    <property type="entry name" value="CheY-like_superfamily"/>
</dbReference>
<feature type="active site" evidence="14">
    <location>
        <position position="25"/>
    </location>
</feature>
<dbReference type="SUPFAM" id="SSF47384">
    <property type="entry name" value="Homodimeric domain of signal transducing histidine kinase"/>
    <property type="match status" value="1"/>
</dbReference>
<dbReference type="Proteomes" id="UP000636505">
    <property type="component" value="Unassembled WGS sequence"/>
</dbReference>
<dbReference type="Gene3D" id="1.10.287.130">
    <property type="match status" value="1"/>
</dbReference>
<dbReference type="SUPFAM" id="SSF52172">
    <property type="entry name" value="CheY-like"/>
    <property type="match status" value="1"/>
</dbReference>
<dbReference type="Pfam" id="PF01339">
    <property type="entry name" value="CheB_methylest"/>
    <property type="match status" value="1"/>
</dbReference>
<dbReference type="GO" id="GO:0006935">
    <property type="term" value="P:chemotaxis"/>
    <property type="evidence" value="ECO:0007669"/>
    <property type="project" value="UniProtKB-UniRule"/>
</dbReference>
<dbReference type="InterPro" id="IPR001789">
    <property type="entry name" value="Sig_transdc_resp-reg_receiver"/>
</dbReference>